<reference evidence="1" key="1">
    <citation type="submission" date="2020-05" db="EMBL/GenBank/DDBJ databases">
        <title>Large-scale comparative analyses of tick genomes elucidate their genetic diversity and vector capacities.</title>
        <authorList>
            <person name="Jia N."/>
            <person name="Wang J."/>
            <person name="Shi W."/>
            <person name="Du L."/>
            <person name="Sun Y."/>
            <person name="Zhan W."/>
            <person name="Jiang J."/>
            <person name="Wang Q."/>
            <person name="Zhang B."/>
            <person name="Ji P."/>
            <person name="Sakyi L.B."/>
            <person name="Cui X."/>
            <person name="Yuan T."/>
            <person name="Jiang B."/>
            <person name="Yang W."/>
            <person name="Lam T.T.-Y."/>
            <person name="Chang Q."/>
            <person name="Ding S."/>
            <person name="Wang X."/>
            <person name="Zhu J."/>
            <person name="Ruan X."/>
            <person name="Zhao L."/>
            <person name="Wei J."/>
            <person name="Que T."/>
            <person name="Du C."/>
            <person name="Cheng J."/>
            <person name="Dai P."/>
            <person name="Han X."/>
            <person name="Huang E."/>
            <person name="Gao Y."/>
            <person name="Liu J."/>
            <person name="Shao H."/>
            <person name="Ye R."/>
            <person name="Li L."/>
            <person name="Wei W."/>
            <person name="Wang X."/>
            <person name="Wang C."/>
            <person name="Yang T."/>
            <person name="Huo Q."/>
            <person name="Li W."/>
            <person name="Guo W."/>
            <person name="Chen H."/>
            <person name="Zhou L."/>
            <person name="Ni X."/>
            <person name="Tian J."/>
            <person name="Zhou Y."/>
            <person name="Sheng Y."/>
            <person name="Liu T."/>
            <person name="Pan Y."/>
            <person name="Xia L."/>
            <person name="Li J."/>
            <person name="Zhao F."/>
            <person name="Cao W."/>
        </authorList>
    </citation>
    <scope>NUCLEOTIDE SEQUENCE</scope>
    <source>
        <strain evidence="1">Hyas-2018</strain>
    </source>
</reference>
<name>A0ACB7TLH4_HYAAI</name>
<evidence type="ECO:0000313" key="2">
    <source>
        <dbReference type="Proteomes" id="UP000821845"/>
    </source>
</evidence>
<accession>A0ACB7TLH4</accession>
<dbReference type="EMBL" id="CM023481">
    <property type="protein sequence ID" value="KAH6946998.1"/>
    <property type="molecule type" value="Genomic_DNA"/>
</dbReference>
<gene>
    <name evidence="1" type="ORF">HPB50_016629</name>
</gene>
<comment type="caution">
    <text evidence="1">The sequence shown here is derived from an EMBL/GenBank/DDBJ whole genome shotgun (WGS) entry which is preliminary data.</text>
</comment>
<dbReference type="Proteomes" id="UP000821845">
    <property type="component" value="Chromosome 1"/>
</dbReference>
<keyword evidence="2" id="KW-1185">Reference proteome</keyword>
<sequence length="264" mass="30034">MEPSCGIWRDTIQTGSSSNDDSNNVSATECGHVFHDVCLRRWLAASMTCPTCFKELRSDNIVKLYLDGAALLPQGCIRNNNGPLERPEEQLGEVRSQLVAAAAAQQRYQEETVALRDKIRRTKAVARRYKFKYTIMLCKKYRLKTQLRALRQEVRDRENVRREKLFVQGLLRISERQLEISEQLRRRLDQGVHGLRALLVQRDSVLRQQAQQVPAIQQDALQSDEFELHSLQRVPPTDRPGAQPDRSSSEAATTSSEAAVSTMS</sequence>
<evidence type="ECO:0000313" key="1">
    <source>
        <dbReference type="EMBL" id="KAH6946998.1"/>
    </source>
</evidence>
<organism evidence="1 2">
    <name type="scientific">Hyalomma asiaticum</name>
    <name type="common">Tick</name>
    <dbReference type="NCBI Taxonomy" id="266040"/>
    <lineage>
        <taxon>Eukaryota</taxon>
        <taxon>Metazoa</taxon>
        <taxon>Ecdysozoa</taxon>
        <taxon>Arthropoda</taxon>
        <taxon>Chelicerata</taxon>
        <taxon>Arachnida</taxon>
        <taxon>Acari</taxon>
        <taxon>Parasitiformes</taxon>
        <taxon>Ixodida</taxon>
        <taxon>Ixodoidea</taxon>
        <taxon>Ixodidae</taxon>
        <taxon>Hyalomminae</taxon>
        <taxon>Hyalomma</taxon>
    </lineage>
</organism>
<protein>
    <submittedName>
        <fullName evidence="1">Uncharacterized protein</fullName>
    </submittedName>
</protein>
<proteinExistence type="predicted"/>